<dbReference type="InterPro" id="IPR050951">
    <property type="entry name" value="Retrovirus_Pol_polyprotein"/>
</dbReference>
<sequence length="117" mass="13567">MVDQFTKWPEAVATRNQDAETTANIYMGNIVSRFGVRKMIFTDQGRQFESATFKRLCEALETEKARTSAYHPQSNGIAERCAKTLKERLKLHCQDDTGQWDHKHIYALMALRFARHC</sequence>
<dbReference type="InterPro" id="IPR036397">
    <property type="entry name" value="RNaseH_sf"/>
</dbReference>
<dbReference type="AlphaFoldDB" id="A0A0C2N8T9"/>
<comment type="caution">
    <text evidence="2">The sequence shown here is derived from an EMBL/GenBank/DDBJ whole genome shotgun (WGS) entry which is preliminary data.</text>
</comment>
<reference evidence="2 3" key="1">
    <citation type="journal article" date="2014" name="Genome Biol. Evol.">
        <title>The genome of the myxosporean Thelohanellus kitauei shows adaptations to nutrient acquisition within its fish host.</title>
        <authorList>
            <person name="Yang Y."/>
            <person name="Xiong J."/>
            <person name="Zhou Z."/>
            <person name="Huo F."/>
            <person name="Miao W."/>
            <person name="Ran C."/>
            <person name="Liu Y."/>
            <person name="Zhang J."/>
            <person name="Feng J."/>
            <person name="Wang M."/>
            <person name="Wang M."/>
            <person name="Wang L."/>
            <person name="Yao B."/>
        </authorList>
    </citation>
    <scope>NUCLEOTIDE SEQUENCE [LARGE SCALE GENOMIC DNA]</scope>
    <source>
        <strain evidence="2">Wuqing</strain>
    </source>
</reference>
<evidence type="ECO:0000313" key="2">
    <source>
        <dbReference type="EMBL" id="KII70337.1"/>
    </source>
</evidence>
<feature type="domain" description="Integrase catalytic" evidence="1">
    <location>
        <begin position="1"/>
        <end position="117"/>
    </location>
</feature>
<evidence type="ECO:0000259" key="1">
    <source>
        <dbReference type="PROSITE" id="PS50994"/>
    </source>
</evidence>
<dbReference type="GO" id="GO:0003676">
    <property type="term" value="F:nucleic acid binding"/>
    <property type="evidence" value="ECO:0007669"/>
    <property type="project" value="InterPro"/>
</dbReference>
<dbReference type="PANTHER" id="PTHR37984">
    <property type="entry name" value="PROTEIN CBG26694"/>
    <property type="match status" value="1"/>
</dbReference>
<dbReference type="Pfam" id="PF00665">
    <property type="entry name" value="rve"/>
    <property type="match status" value="1"/>
</dbReference>
<dbReference type="EMBL" id="JWZT01002090">
    <property type="protein sequence ID" value="KII70337.1"/>
    <property type="molecule type" value="Genomic_DNA"/>
</dbReference>
<dbReference type="GO" id="GO:0015074">
    <property type="term" value="P:DNA integration"/>
    <property type="evidence" value="ECO:0007669"/>
    <property type="project" value="InterPro"/>
</dbReference>
<protein>
    <submittedName>
        <fullName evidence="2">Gag-Pol polyprotein</fullName>
    </submittedName>
</protein>
<name>A0A0C2N8T9_THEKT</name>
<dbReference type="SUPFAM" id="SSF53098">
    <property type="entry name" value="Ribonuclease H-like"/>
    <property type="match status" value="1"/>
</dbReference>
<dbReference type="InterPro" id="IPR012337">
    <property type="entry name" value="RNaseH-like_sf"/>
</dbReference>
<dbReference type="Gene3D" id="3.30.420.10">
    <property type="entry name" value="Ribonuclease H-like superfamily/Ribonuclease H"/>
    <property type="match status" value="1"/>
</dbReference>
<proteinExistence type="predicted"/>
<dbReference type="InterPro" id="IPR001584">
    <property type="entry name" value="Integrase_cat-core"/>
</dbReference>
<keyword evidence="3" id="KW-1185">Reference proteome</keyword>
<dbReference type="Proteomes" id="UP000031668">
    <property type="component" value="Unassembled WGS sequence"/>
</dbReference>
<evidence type="ECO:0000313" key="3">
    <source>
        <dbReference type="Proteomes" id="UP000031668"/>
    </source>
</evidence>
<organism evidence="2 3">
    <name type="scientific">Thelohanellus kitauei</name>
    <name type="common">Myxosporean</name>
    <dbReference type="NCBI Taxonomy" id="669202"/>
    <lineage>
        <taxon>Eukaryota</taxon>
        <taxon>Metazoa</taxon>
        <taxon>Cnidaria</taxon>
        <taxon>Myxozoa</taxon>
        <taxon>Myxosporea</taxon>
        <taxon>Bivalvulida</taxon>
        <taxon>Platysporina</taxon>
        <taxon>Myxobolidae</taxon>
        <taxon>Thelohanellus</taxon>
    </lineage>
</organism>
<accession>A0A0C2N8T9</accession>
<dbReference type="OrthoDB" id="6079421at2759"/>
<dbReference type="PANTHER" id="PTHR37984:SF5">
    <property type="entry name" value="PROTEIN NYNRIN-LIKE"/>
    <property type="match status" value="1"/>
</dbReference>
<dbReference type="PROSITE" id="PS50994">
    <property type="entry name" value="INTEGRASE"/>
    <property type="match status" value="1"/>
</dbReference>
<gene>
    <name evidence="2" type="ORF">RF11_07142</name>
</gene>